<dbReference type="EMBL" id="JBHSZQ010000052">
    <property type="protein sequence ID" value="MFC7127710.1"/>
    <property type="molecule type" value="Genomic_DNA"/>
</dbReference>
<feature type="transmembrane region" description="Helical" evidence="5">
    <location>
        <begin position="258"/>
        <end position="276"/>
    </location>
</feature>
<dbReference type="InterPro" id="IPR029063">
    <property type="entry name" value="SAM-dependent_MTases_sf"/>
</dbReference>
<reference evidence="7 8" key="1">
    <citation type="journal article" date="2014" name="Int. J. Syst. Evol. Microbiol.">
        <title>Complete genome sequence of Corynebacterium casei LMG S-19264T (=DSM 44701T), isolated from a smear-ripened cheese.</title>
        <authorList>
            <consortium name="US DOE Joint Genome Institute (JGI-PGF)"/>
            <person name="Walter F."/>
            <person name="Albersmeier A."/>
            <person name="Kalinowski J."/>
            <person name="Ruckert C."/>
        </authorList>
    </citation>
    <scope>NUCLEOTIDE SEQUENCE [LARGE SCALE GENOMIC DNA]</scope>
    <source>
        <strain evidence="7 8">CGMCC 4.7215</strain>
    </source>
</reference>
<evidence type="ECO:0000259" key="6">
    <source>
        <dbReference type="PROSITE" id="PS51006"/>
    </source>
</evidence>
<evidence type="ECO:0000256" key="3">
    <source>
        <dbReference type="ARBA" id="ARBA00023115"/>
    </source>
</evidence>
<feature type="active site" description="Proton acceptor" evidence="4">
    <location>
        <position position="455"/>
    </location>
</feature>
<dbReference type="AlphaFoldDB" id="A0ABD5X945"/>
<dbReference type="Gene3D" id="3.40.50.150">
    <property type="entry name" value="Vaccinia Virus protein VP39"/>
    <property type="match status" value="1"/>
</dbReference>
<comment type="similarity">
    <text evidence="1">Belongs to the spermidine/spermine synthase family.</text>
</comment>
<accession>A0ABD5X945</accession>
<evidence type="ECO:0000256" key="2">
    <source>
        <dbReference type="ARBA" id="ARBA00022679"/>
    </source>
</evidence>
<evidence type="ECO:0000313" key="8">
    <source>
        <dbReference type="Proteomes" id="UP001596414"/>
    </source>
</evidence>
<dbReference type="Pfam" id="PF01564">
    <property type="entry name" value="Spermine_synth"/>
    <property type="match status" value="1"/>
</dbReference>
<feature type="transmembrane region" description="Helical" evidence="5">
    <location>
        <begin position="185"/>
        <end position="205"/>
    </location>
</feature>
<dbReference type="PANTHER" id="PTHR43317">
    <property type="entry name" value="THERMOSPERMINE SYNTHASE ACAULIS5"/>
    <property type="match status" value="1"/>
</dbReference>
<keyword evidence="5" id="KW-0812">Transmembrane</keyword>
<keyword evidence="2 4" id="KW-0808">Transferase</keyword>
<feature type="transmembrane region" description="Helical" evidence="5">
    <location>
        <begin position="110"/>
        <end position="129"/>
    </location>
</feature>
<dbReference type="CDD" id="cd02440">
    <property type="entry name" value="AdoMet_MTases"/>
    <property type="match status" value="1"/>
</dbReference>
<evidence type="ECO:0000313" key="7">
    <source>
        <dbReference type="EMBL" id="MFC7127710.1"/>
    </source>
</evidence>
<evidence type="ECO:0000256" key="5">
    <source>
        <dbReference type="SAM" id="Phobius"/>
    </source>
</evidence>
<dbReference type="GO" id="GO:0006596">
    <property type="term" value="P:polyamine biosynthetic process"/>
    <property type="evidence" value="ECO:0007669"/>
    <property type="project" value="UniProtKB-UniRule"/>
</dbReference>
<dbReference type="Proteomes" id="UP001596414">
    <property type="component" value="Unassembled WGS sequence"/>
</dbReference>
<protein>
    <submittedName>
        <fullName evidence="7">Spermidine synthase</fullName>
    </submittedName>
</protein>
<keyword evidence="5" id="KW-1133">Transmembrane helix</keyword>
<keyword evidence="5" id="KW-0472">Membrane</keyword>
<feature type="transmembrane region" description="Helical" evidence="5">
    <location>
        <begin position="12"/>
        <end position="33"/>
    </location>
</feature>
<feature type="transmembrane region" description="Helical" evidence="5">
    <location>
        <begin position="211"/>
        <end position="230"/>
    </location>
</feature>
<comment type="caution">
    <text evidence="7">The sequence shown here is derived from an EMBL/GenBank/DDBJ whole genome shotgun (WGS) entry which is preliminary data.</text>
</comment>
<dbReference type="SUPFAM" id="SSF53335">
    <property type="entry name" value="S-adenosyl-L-methionine-dependent methyltransferases"/>
    <property type="match status" value="1"/>
</dbReference>
<evidence type="ECO:0000256" key="1">
    <source>
        <dbReference type="ARBA" id="ARBA00007867"/>
    </source>
</evidence>
<feature type="transmembrane region" description="Helical" evidence="5">
    <location>
        <begin position="77"/>
        <end position="98"/>
    </location>
</feature>
<dbReference type="GO" id="GO:0016740">
    <property type="term" value="F:transferase activity"/>
    <property type="evidence" value="ECO:0007669"/>
    <property type="project" value="UniProtKB-UniRule"/>
</dbReference>
<dbReference type="PANTHER" id="PTHR43317:SF1">
    <property type="entry name" value="THERMOSPERMINE SYNTHASE ACAULIS5"/>
    <property type="match status" value="1"/>
</dbReference>
<proteinExistence type="inferred from homology"/>
<organism evidence="7 8">
    <name type="scientific">Halovenus rubra</name>
    <dbReference type="NCBI Taxonomy" id="869890"/>
    <lineage>
        <taxon>Archaea</taxon>
        <taxon>Methanobacteriati</taxon>
        <taxon>Methanobacteriota</taxon>
        <taxon>Stenosarchaea group</taxon>
        <taxon>Halobacteria</taxon>
        <taxon>Halobacteriales</taxon>
        <taxon>Haloarculaceae</taxon>
        <taxon>Halovenus</taxon>
    </lineage>
</organism>
<dbReference type="InterPro" id="IPR030374">
    <property type="entry name" value="PABS"/>
</dbReference>
<feature type="transmembrane region" description="Helical" evidence="5">
    <location>
        <begin position="45"/>
        <end position="65"/>
    </location>
</feature>
<gene>
    <name evidence="7" type="ORF">ACFQJ7_17075</name>
</gene>
<feature type="domain" description="PABS" evidence="6">
    <location>
        <begin position="287"/>
        <end position="542"/>
    </location>
</feature>
<dbReference type="PROSITE" id="PS51006">
    <property type="entry name" value="PABS_2"/>
    <property type="match status" value="1"/>
</dbReference>
<name>A0ABD5X945_9EURY</name>
<keyword evidence="3 4" id="KW-0620">Polyamine biosynthesis</keyword>
<sequence length="598" mass="66543">MQIKPLITPSKQSVLHVTALVVALCSFAYELVYSELLTIIYGGTVTQYGLTIGLFFSSLGIGSYLCQHLDDNRPSNFFRVQLYLAFIAPAGFLFILWLNTASPLANVPSVIPQAIARTPVIAVGVLSGFELPLLLSMVNNTEQDTIAHSGVERAHNAVSSGCRRVTSVLFHTASGDSDYTQYSTVLAMDYLGGLAGALIYVFYLYPELGLIPSVFVLALLNCVAALMFTLRFSARPWGIFNSQESPGVESAVGTREHAAVFISLLLLTSVLGGAVVSHDTVDQELSEYYIEDIIEDEYPSDTVEASVSTLSTTQHQQIVQYERRWVGDSDNKLFPGSSEECLRLDTAIQLCDSWANSYHNGLVDVPMTMFENSTATDVLLLGGGDWIAADHLREHGVSVDQVDLDGEFMEQSKTNEYLSQYHNDAYQYEHLDSHQQDAYTYLANTDETYDLILLDLPGATSDDTLRLYTTEFYALLNEHLSTDGVLGTWTYSQYSYGDHHKAYLNTVSDAGFTSQLPYWAYDDLNNNGETQLGERFYLFSTEKRAKSLTPHTGSNYVQRYSERYSEASWQDIPTYDGVEVNSIFDPNYDVIIDSYPDP</sequence>
<evidence type="ECO:0000256" key="4">
    <source>
        <dbReference type="PROSITE-ProRule" id="PRU00354"/>
    </source>
</evidence>
<dbReference type="RefSeq" id="WP_267636832.1">
    <property type="nucleotide sequence ID" value="NZ_JAODIY010000006.1"/>
</dbReference>